<dbReference type="OrthoDB" id="8021213at2"/>
<dbReference type="RefSeq" id="WP_009540674.1">
    <property type="nucleotide sequence ID" value="NZ_ANHY01000009.1"/>
</dbReference>
<keyword evidence="2" id="KW-1185">Reference proteome</keyword>
<comment type="caution">
    <text evidence="1">The sequence shown here is derived from an EMBL/GenBank/DDBJ whole genome shotgun (WGS) entry which is preliminary data.</text>
</comment>
<accession>K9HNZ2</accession>
<dbReference type="EMBL" id="ANHY01000009">
    <property type="protein sequence ID" value="EKV30166.1"/>
    <property type="molecule type" value="Genomic_DNA"/>
</dbReference>
<evidence type="ECO:0000313" key="1">
    <source>
        <dbReference type="EMBL" id="EKV30166.1"/>
    </source>
</evidence>
<dbReference type="eggNOG" id="ENOG50337EV">
    <property type="taxonomic scope" value="Bacteria"/>
</dbReference>
<proteinExistence type="predicted"/>
<reference evidence="1 2" key="1">
    <citation type="journal article" date="2013" name="Genome Announc.">
        <title>Draft Genome Sequence of an Alphaproteobacterium, Caenispirillum salinarum AK4(T), Isolated from a Solar Saltern.</title>
        <authorList>
            <person name="Khatri I."/>
            <person name="Singh A."/>
            <person name="Korpole S."/>
            <person name="Pinnaka A.K."/>
            <person name="Subramanian S."/>
        </authorList>
    </citation>
    <scope>NUCLEOTIDE SEQUENCE [LARGE SCALE GENOMIC DNA]</scope>
    <source>
        <strain evidence="1 2">AK4</strain>
    </source>
</reference>
<protein>
    <submittedName>
        <fullName evidence="1">Uncharacterized protein</fullName>
    </submittedName>
</protein>
<dbReference type="AlphaFoldDB" id="K9HNZ2"/>
<organism evidence="1 2">
    <name type="scientific">Caenispirillum salinarum AK4</name>
    <dbReference type="NCBI Taxonomy" id="1238182"/>
    <lineage>
        <taxon>Bacteria</taxon>
        <taxon>Pseudomonadati</taxon>
        <taxon>Pseudomonadota</taxon>
        <taxon>Alphaproteobacteria</taxon>
        <taxon>Rhodospirillales</taxon>
        <taxon>Novispirillaceae</taxon>
        <taxon>Caenispirillum</taxon>
    </lineage>
</organism>
<name>K9HNZ2_9PROT</name>
<evidence type="ECO:0000313" key="2">
    <source>
        <dbReference type="Proteomes" id="UP000009881"/>
    </source>
</evidence>
<gene>
    <name evidence="1" type="ORF">C882_4566</name>
</gene>
<sequence>MRKVLMSMALTGLILGVALSTQVGLFVVQPRPAEAAGAAGGLTPVSAERAKPAETPAGMVYLMTRAADMRFLDSPDAICRRQFDRDNDACRGLVQGWVMRESRVLATLPYSEALWRMASGGG</sequence>
<dbReference type="Proteomes" id="UP000009881">
    <property type="component" value="Unassembled WGS sequence"/>
</dbReference>